<dbReference type="RefSeq" id="WP_090703526.1">
    <property type="nucleotide sequence ID" value="NZ_FOSP01000066.1"/>
</dbReference>
<keyword evidence="1" id="KW-0812">Transmembrane</keyword>
<dbReference type="PANTHER" id="PTHR45228">
    <property type="entry name" value="CYCLIC DI-GMP PHOSPHODIESTERASE TM_0186-RELATED"/>
    <property type="match status" value="1"/>
</dbReference>
<dbReference type="InterPro" id="IPR003607">
    <property type="entry name" value="HD/PDEase_dom"/>
</dbReference>
<dbReference type="Pfam" id="PF13487">
    <property type="entry name" value="HD_5"/>
    <property type="match status" value="1"/>
</dbReference>
<dbReference type="AlphaFoldDB" id="A0A1I4H0U2"/>
<evidence type="ECO:0000256" key="1">
    <source>
        <dbReference type="SAM" id="Phobius"/>
    </source>
</evidence>
<dbReference type="InterPro" id="IPR052020">
    <property type="entry name" value="Cyclic_di-GMP/3'3'-cGAMP_PDE"/>
</dbReference>
<name>A0A1I4H0U2_9PROT</name>
<keyword evidence="1" id="KW-1133">Transmembrane helix</keyword>
<sequence>MKQNIHKVVIKRLLVAGTVITIFVTIMALYIELERIEKKVVHMAYDESLQYIDFYNQYRHDQDTNSLQVFDKTIQDRLKTSHHFIIIEFYTDKHDLLLRAGTVDVDEIRKELTNKDHKVLMDNNVNYKTSFVHNAFRNELYMEVEIPLTKNGSEPVHGYLKGIYKVSTKEIDEIINDVAFVVMQYIATVIFTTSLLYPIIILLNKDLLKSANDLSRANITLLKVLGGAIAKRDSNTNAHNYRVTIYAICLARAIKLDQCQIKALIKGAFLHDVGKVGISDNILLKPGKLNGQEIKQMQRHIIYGVEIIEHSKWLNDAVDVVQYHHEKFDGSGYMSGLTGKMIPVNARVFAIVDVFDALTSDRPYKNALSYSESISLIKKGASSHFDPDFVRSFENISKDLYLKISNLKTEDDLSRELDSLMEDYFVI</sequence>
<dbReference type="SUPFAM" id="SSF109604">
    <property type="entry name" value="HD-domain/PDEase-like"/>
    <property type="match status" value="1"/>
</dbReference>
<dbReference type="OrthoDB" id="9763857at2"/>
<gene>
    <name evidence="3" type="ORF">SAMN05216302_10668</name>
</gene>
<organism evidence="3 4">
    <name type="scientific">Nitrosomonas aestuarii</name>
    <dbReference type="NCBI Taxonomy" id="52441"/>
    <lineage>
        <taxon>Bacteria</taxon>
        <taxon>Pseudomonadati</taxon>
        <taxon>Pseudomonadota</taxon>
        <taxon>Betaproteobacteria</taxon>
        <taxon>Nitrosomonadales</taxon>
        <taxon>Nitrosomonadaceae</taxon>
        <taxon>Nitrosomonas</taxon>
    </lineage>
</organism>
<dbReference type="InterPro" id="IPR037522">
    <property type="entry name" value="HD_GYP_dom"/>
</dbReference>
<feature type="transmembrane region" description="Helical" evidence="1">
    <location>
        <begin position="178"/>
        <end position="203"/>
    </location>
</feature>
<accession>A0A1I4H0U2</accession>
<dbReference type="PROSITE" id="PS51832">
    <property type="entry name" value="HD_GYP"/>
    <property type="match status" value="1"/>
</dbReference>
<evidence type="ECO:0000259" key="2">
    <source>
        <dbReference type="PROSITE" id="PS51832"/>
    </source>
</evidence>
<dbReference type="GO" id="GO:0008081">
    <property type="term" value="F:phosphoric diester hydrolase activity"/>
    <property type="evidence" value="ECO:0007669"/>
    <property type="project" value="UniProtKB-ARBA"/>
</dbReference>
<dbReference type="STRING" id="52441.SAMN05216302_10668"/>
<dbReference type="InterPro" id="IPR006675">
    <property type="entry name" value="HDIG_dom"/>
</dbReference>
<proteinExistence type="predicted"/>
<dbReference type="SMART" id="SM00471">
    <property type="entry name" value="HDc"/>
    <property type="match status" value="1"/>
</dbReference>
<keyword evidence="1" id="KW-0472">Membrane</keyword>
<feature type="transmembrane region" description="Helical" evidence="1">
    <location>
        <begin position="12"/>
        <end position="31"/>
    </location>
</feature>
<feature type="domain" description="HD-GYP" evidence="2">
    <location>
        <begin position="214"/>
        <end position="409"/>
    </location>
</feature>
<evidence type="ECO:0000313" key="3">
    <source>
        <dbReference type="EMBL" id="SFL35227.1"/>
    </source>
</evidence>
<keyword evidence="4" id="KW-1185">Reference proteome</keyword>
<reference evidence="4" key="1">
    <citation type="submission" date="2016-10" db="EMBL/GenBank/DDBJ databases">
        <authorList>
            <person name="Varghese N."/>
            <person name="Submissions S."/>
        </authorList>
    </citation>
    <scope>NUCLEOTIDE SEQUENCE [LARGE SCALE GENOMIC DNA]</scope>
    <source>
        <strain evidence="4">Nm69</strain>
    </source>
</reference>
<evidence type="ECO:0000313" key="4">
    <source>
        <dbReference type="Proteomes" id="UP000199533"/>
    </source>
</evidence>
<dbReference type="PANTHER" id="PTHR45228:SF8">
    <property type="entry name" value="TWO-COMPONENT RESPONSE REGULATOR-RELATED"/>
    <property type="match status" value="1"/>
</dbReference>
<dbReference type="Proteomes" id="UP000199533">
    <property type="component" value="Unassembled WGS sequence"/>
</dbReference>
<protein>
    <submittedName>
        <fullName evidence="3">HDIG domain-containing protein</fullName>
    </submittedName>
</protein>
<dbReference type="CDD" id="cd00077">
    <property type="entry name" value="HDc"/>
    <property type="match status" value="1"/>
</dbReference>
<dbReference type="EMBL" id="FOSP01000066">
    <property type="protein sequence ID" value="SFL35227.1"/>
    <property type="molecule type" value="Genomic_DNA"/>
</dbReference>
<dbReference type="NCBIfam" id="TIGR00277">
    <property type="entry name" value="HDIG"/>
    <property type="match status" value="1"/>
</dbReference>
<dbReference type="Gene3D" id="1.10.3210.10">
    <property type="entry name" value="Hypothetical protein af1432"/>
    <property type="match status" value="1"/>
</dbReference>